<keyword evidence="3" id="KW-1185">Reference proteome</keyword>
<accession>A0A433A1H5</accession>
<feature type="region of interest" description="Disordered" evidence="1">
    <location>
        <begin position="1"/>
        <end position="24"/>
    </location>
</feature>
<proteinExistence type="predicted"/>
<organism evidence="2 3">
    <name type="scientific">Jimgerdemannia flammicorona</name>
    <dbReference type="NCBI Taxonomy" id="994334"/>
    <lineage>
        <taxon>Eukaryota</taxon>
        <taxon>Fungi</taxon>
        <taxon>Fungi incertae sedis</taxon>
        <taxon>Mucoromycota</taxon>
        <taxon>Mucoromycotina</taxon>
        <taxon>Endogonomycetes</taxon>
        <taxon>Endogonales</taxon>
        <taxon>Endogonaceae</taxon>
        <taxon>Jimgerdemannia</taxon>
    </lineage>
</organism>
<evidence type="ECO:0000313" key="2">
    <source>
        <dbReference type="EMBL" id="RUO96538.1"/>
    </source>
</evidence>
<dbReference type="Proteomes" id="UP000268093">
    <property type="component" value="Unassembled WGS sequence"/>
</dbReference>
<evidence type="ECO:0000313" key="3">
    <source>
        <dbReference type="Proteomes" id="UP000268093"/>
    </source>
</evidence>
<feature type="compositionally biased region" description="Basic and acidic residues" evidence="1">
    <location>
        <begin position="1"/>
        <end position="21"/>
    </location>
</feature>
<comment type="caution">
    <text evidence="2">The sequence shown here is derived from an EMBL/GenBank/DDBJ whole genome shotgun (WGS) entry which is preliminary data.</text>
</comment>
<protein>
    <submittedName>
        <fullName evidence="2">Uncharacterized protein</fullName>
    </submittedName>
</protein>
<dbReference type="AlphaFoldDB" id="A0A433A1H5"/>
<feature type="non-terminal residue" evidence="2">
    <location>
        <position position="1"/>
    </location>
</feature>
<dbReference type="EMBL" id="RBNI01020721">
    <property type="protein sequence ID" value="RUO96538.1"/>
    <property type="molecule type" value="Genomic_DNA"/>
</dbReference>
<name>A0A433A1H5_9FUNG</name>
<feature type="non-terminal residue" evidence="2">
    <location>
        <position position="87"/>
    </location>
</feature>
<evidence type="ECO:0000256" key="1">
    <source>
        <dbReference type="SAM" id="MobiDB-lite"/>
    </source>
</evidence>
<reference evidence="2 3" key="1">
    <citation type="journal article" date="2018" name="New Phytol.">
        <title>Phylogenomics of Endogonaceae and evolution of mycorrhizas within Mucoromycota.</title>
        <authorList>
            <person name="Chang Y."/>
            <person name="Desiro A."/>
            <person name="Na H."/>
            <person name="Sandor L."/>
            <person name="Lipzen A."/>
            <person name="Clum A."/>
            <person name="Barry K."/>
            <person name="Grigoriev I.V."/>
            <person name="Martin F.M."/>
            <person name="Stajich J.E."/>
            <person name="Smith M.E."/>
            <person name="Bonito G."/>
            <person name="Spatafora J.W."/>
        </authorList>
    </citation>
    <scope>NUCLEOTIDE SEQUENCE [LARGE SCALE GENOMIC DNA]</scope>
    <source>
        <strain evidence="2 3">GMNB39</strain>
    </source>
</reference>
<sequence length="87" mass="10186">EEKRGERNEEGNNSKETRGAADRQSYVGVREEDLCAGMKLWAGSRVEIVDTKGLWVHTDHTQYYIPYRFHNQQDLRMQYLLGARLDV</sequence>
<gene>
    <name evidence="2" type="ORF">BC936DRAFT_141867</name>
</gene>